<evidence type="ECO:0000256" key="1">
    <source>
        <dbReference type="SAM" id="MobiDB-lite"/>
    </source>
</evidence>
<accession>A0A9W9C6X5</accession>
<reference evidence="2" key="1">
    <citation type="submission" date="2022-10" db="EMBL/GenBank/DDBJ databases">
        <title>Tapping the CABI collections for fungal endophytes: first genome assemblies for Collariella, Neodidymelliopsis, Ascochyta clinopodiicola, Didymella pomorum, Didymosphaeria variabile, Neocosmospora piperis and Neocucurbitaria cava.</title>
        <authorList>
            <person name="Hill R."/>
        </authorList>
    </citation>
    <scope>NUCLEOTIDE SEQUENCE</scope>
    <source>
        <strain evidence="2">IMI 356815</strain>
    </source>
</reference>
<feature type="region of interest" description="Disordered" evidence="1">
    <location>
        <begin position="445"/>
        <end position="474"/>
    </location>
</feature>
<comment type="caution">
    <text evidence="2">The sequence shown here is derived from an EMBL/GenBank/DDBJ whole genome shotgun (WGS) entry which is preliminary data.</text>
</comment>
<dbReference type="EMBL" id="JAPEUX010000008">
    <property type="protein sequence ID" value="KAJ4347316.1"/>
    <property type="molecule type" value="Genomic_DNA"/>
</dbReference>
<proteinExistence type="predicted"/>
<dbReference type="RefSeq" id="XP_056067116.1">
    <property type="nucleotide sequence ID" value="XM_056219989.1"/>
</dbReference>
<evidence type="ECO:0000313" key="2">
    <source>
        <dbReference type="EMBL" id="KAJ4347316.1"/>
    </source>
</evidence>
<dbReference type="GeneID" id="80914786"/>
<evidence type="ECO:0000313" key="3">
    <source>
        <dbReference type="Proteomes" id="UP001140513"/>
    </source>
</evidence>
<dbReference type="AlphaFoldDB" id="A0A9W9C6X5"/>
<protein>
    <submittedName>
        <fullName evidence="2">Uncharacterized protein</fullName>
    </submittedName>
</protein>
<gene>
    <name evidence="2" type="ORF">N0V89_011256</name>
</gene>
<keyword evidence="3" id="KW-1185">Reference proteome</keyword>
<dbReference type="Proteomes" id="UP001140513">
    <property type="component" value="Unassembled WGS sequence"/>
</dbReference>
<organism evidence="2 3">
    <name type="scientific">Didymosphaeria variabile</name>
    <dbReference type="NCBI Taxonomy" id="1932322"/>
    <lineage>
        <taxon>Eukaryota</taxon>
        <taxon>Fungi</taxon>
        <taxon>Dikarya</taxon>
        <taxon>Ascomycota</taxon>
        <taxon>Pezizomycotina</taxon>
        <taxon>Dothideomycetes</taxon>
        <taxon>Pleosporomycetidae</taxon>
        <taxon>Pleosporales</taxon>
        <taxon>Massarineae</taxon>
        <taxon>Didymosphaeriaceae</taxon>
        <taxon>Didymosphaeria</taxon>
    </lineage>
</organism>
<feature type="compositionally biased region" description="Basic and acidic residues" evidence="1">
    <location>
        <begin position="453"/>
        <end position="474"/>
    </location>
</feature>
<name>A0A9W9C6X5_9PLEO</name>
<sequence>MQEFLKSRASPDFDPFDAAVGASMGEIKLSNPHPALHSFKETTRILRLIKPEAIELILEFKFLDHMELIFQHLDPADSMFILKAAVQSQERDYVHHRIHSSQLPLNLDWTLLHQSCRPKLPQPFWNIFRFQVEINCTDVALCETKSASGINLAFVGALLARGANPNAAVDNSGIFSQYLGILDDATRSCESFSEGWNIIKLMVRYGAAINEFLPEWSYLASAKYLSFESQEQLLQGFLFLMEHGLDAKSDIWVHLLYGLRDIKLHSGLQAKLRDLISSFFRHGAVFSGTSSASPVQLLVKEVAKWAREVVRDITWDSPRVYGLEIDDLFALFLQHGFDPNHKFDKSTVWEELLLAISLSPNSQHHVKLMLLFVRYRANPYSKDLHRILGWDPRYERRIVGPLATELESAVHREIDDLAHRDQLSPHETLGLPRHNQQFRRYRTRAALNSRSKRSAEEMPNDPDREAERDLKKRR</sequence>